<organism evidence="6">
    <name type="scientific">Timema shepardi</name>
    <name type="common">Walking stick</name>
    <dbReference type="NCBI Taxonomy" id="629360"/>
    <lineage>
        <taxon>Eukaryota</taxon>
        <taxon>Metazoa</taxon>
        <taxon>Ecdysozoa</taxon>
        <taxon>Arthropoda</taxon>
        <taxon>Hexapoda</taxon>
        <taxon>Insecta</taxon>
        <taxon>Pterygota</taxon>
        <taxon>Neoptera</taxon>
        <taxon>Polyneoptera</taxon>
        <taxon>Phasmatodea</taxon>
        <taxon>Timematodea</taxon>
        <taxon>Timematoidea</taxon>
        <taxon>Timematidae</taxon>
        <taxon>Timema</taxon>
    </lineage>
</organism>
<keyword evidence="4" id="KW-0325">Glycoprotein</keyword>
<dbReference type="FunFam" id="3.50.30.30:FF:000017">
    <property type="entry name" value="Protease-associated domain-containing protein 1"/>
    <property type="match status" value="1"/>
</dbReference>
<keyword evidence="3" id="KW-0732">Signal</keyword>
<dbReference type="Pfam" id="PF02225">
    <property type="entry name" value="PA"/>
    <property type="match status" value="1"/>
</dbReference>
<evidence type="ECO:0000256" key="2">
    <source>
        <dbReference type="ARBA" id="ARBA00022525"/>
    </source>
</evidence>
<dbReference type="AlphaFoldDB" id="A0A7R9AS95"/>
<gene>
    <name evidence="6" type="ORF">TSIB3V08_LOCUS3781</name>
</gene>
<evidence type="ECO:0000259" key="5">
    <source>
        <dbReference type="Pfam" id="PF02225"/>
    </source>
</evidence>
<dbReference type="InterPro" id="IPR003137">
    <property type="entry name" value="PA_domain"/>
</dbReference>
<evidence type="ECO:0000256" key="4">
    <source>
        <dbReference type="ARBA" id="ARBA00023180"/>
    </source>
</evidence>
<dbReference type="EMBL" id="OC001278">
    <property type="protein sequence ID" value="CAD7259577.1"/>
    <property type="molecule type" value="Genomic_DNA"/>
</dbReference>
<name>A0A7R9AS95_TIMSH</name>
<evidence type="ECO:0000313" key="6">
    <source>
        <dbReference type="EMBL" id="CAD7259577.1"/>
    </source>
</evidence>
<comment type="subcellular location">
    <subcellularLocation>
        <location evidence="1">Secreted</location>
    </subcellularLocation>
</comment>
<keyword evidence="2" id="KW-0964">Secreted</keyword>
<evidence type="ECO:0000256" key="3">
    <source>
        <dbReference type="ARBA" id="ARBA00022729"/>
    </source>
</evidence>
<dbReference type="GO" id="GO:0005576">
    <property type="term" value="C:extracellular region"/>
    <property type="evidence" value="ECO:0007669"/>
    <property type="project" value="UniProtKB-SubCell"/>
</dbReference>
<feature type="domain" description="PA" evidence="5">
    <location>
        <begin position="139"/>
        <end position="224"/>
    </location>
</feature>
<dbReference type="Gene3D" id="3.50.30.30">
    <property type="match status" value="1"/>
</dbReference>
<proteinExistence type="predicted"/>
<accession>A0A7R9AS95</accession>
<dbReference type="SUPFAM" id="SSF52025">
    <property type="entry name" value="PA domain"/>
    <property type="match status" value="1"/>
</dbReference>
<sequence>MLPMSRSPTSNGNIARVAGGKRSKNVASVSVSHLQWKHRPSVRRLNKDQFGEVLALVECDVAVELNTTSALANYDTEPFQILPGSNIHVSSGYAFADVIGGDIFFEIIEPQELEYTYRVRPAKDFGVSFNDSFMGQGVPLVPVDPPCGCGWPHNADDLEGNIALVERGECSFLSKAVRAEEAGAQAIIVADHDQQSDEFFIEMISDSTTREAHIPAGFLLGKNGYMIRKTLERLQRKQAIINIPVNLTYRPIHKMNQPPWLGW</sequence>
<dbReference type="PANTHER" id="PTHR22702:SF1">
    <property type="entry name" value="PROTEASE-ASSOCIATED DOMAIN-CONTAINING PROTEIN 1"/>
    <property type="match status" value="1"/>
</dbReference>
<evidence type="ECO:0000256" key="1">
    <source>
        <dbReference type="ARBA" id="ARBA00004613"/>
    </source>
</evidence>
<protein>
    <recommendedName>
        <fullName evidence="5">PA domain-containing protein</fullName>
    </recommendedName>
</protein>
<dbReference type="PANTHER" id="PTHR22702">
    <property type="entry name" value="PROTEASE-ASSOCIATED DOMAIN-CONTAINING PROTEIN"/>
    <property type="match status" value="1"/>
</dbReference>
<dbReference type="InterPro" id="IPR046450">
    <property type="entry name" value="PA_dom_sf"/>
</dbReference>
<reference evidence="6" key="1">
    <citation type="submission" date="2020-11" db="EMBL/GenBank/DDBJ databases">
        <authorList>
            <person name="Tran Van P."/>
        </authorList>
    </citation>
    <scope>NUCLEOTIDE SEQUENCE</scope>
</reference>